<feature type="region of interest" description="Disordered" evidence="1">
    <location>
        <begin position="183"/>
        <end position="230"/>
    </location>
</feature>
<feature type="region of interest" description="Disordered" evidence="1">
    <location>
        <begin position="140"/>
        <end position="162"/>
    </location>
</feature>
<dbReference type="AlphaFoldDB" id="A0A9P3PTH5"/>
<accession>A0A9P3PTH5</accession>
<evidence type="ECO:0000256" key="1">
    <source>
        <dbReference type="SAM" id="MobiDB-lite"/>
    </source>
</evidence>
<evidence type="ECO:0000313" key="3">
    <source>
        <dbReference type="Proteomes" id="UP001063166"/>
    </source>
</evidence>
<gene>
    <name evidence="2" type="ORF">LshimejAT787_0904490</name>
</gene>
<feature type="compositionally biased region" description="Basic and acidic residues" evidence="1">
    <location>
        <begin position="65"/>
        <end position="74"/>
    </location>
</feature>
<name>A0A9P3PTH5_LYOSH</name>
<proteinExistence type="predicted"/>
<feature type="compositionally biased region" description="Basic and acidic residues" evidence="1">
    <location>
        <begin position="193"/>
        <end position="202"/>
    </location>
</feature>
<protein>
    <submittedName>
        <fullName evidence="2">Uncharacterized protein</fullName>
    </submittedName>
</protein>
<keyword evidence="3" id="KW-1185">Reference proteome</keyword>
<organism evidence="2 3">
    <name type="scientific">Lyophyllum shimeji</name>
    <name type="common">Hon-shimeji</name>
    <name type="synonym">Tricholoma shimeji</name>
    <dbReference type="NCBI Taxonomy" id="47721"/>
    <lineage>
        <taxon>Eukaryota</taxon>
        <taxon>Fungi</taxon>
        <taxon>Dikarya</taxon>
        <taxon>Basidiomycota</taxon>
        <taxon>Agaricomycotina</taxon>
        <taxon>Agaricomycetes</taxon>
        <taxon>Agaricomycetidae</taxon>
        <taxon>Agaricales</taxon>
        <taxon>Tricholomatineae</taxon>
        <taxon>Lyophyllaceae</taxon>
        <taxon>Lyophyllum</taxon>
    </lineage>
</organism>
<dbReference type="Proteomes" id="UP001063166">
    <property type="component" value="Unassembled WGS sequence"/>
</dbReference>
<comment type="caution">
    <text evidence="2">The sequence shown here is derived from an EMBL/GenBank/DDBJ whole genome shotgun (WGS) entry which is preliminary data.</text>
</comment>
<dbReference type="EMBL" id="BRPK01000009">
    <property type="protein sequence ID" value="GLB41234.1"/>
    <property type="molecule type" value="Genomic_DNA"/>
</dbReference>
<feature type="region of interest" description="Disordered" evidence="1">
    <location>
        <begin position="1"/>
        <end position="80"/>
    </location>
</feature>
<sequence>MEAAETPLVVEDDGKENQAMRDAEIETTGDDNEKMQAPAEEASEAGIARETREKLSPSPAAILEDTGRKPEAKPVSRYSARHASFEDSATRLIEVLKAEPDKLATEAEEQRAARRAAPLEKAMSALRAGRVVDSARTAAATHASASSCEAPPMPTPKDVQKPITILCRPPKLPAAVPRCDLEDAAAGPSCTSPEEHETKAMDVKAASATPSPSSEPSPNHEGGQNAFAGP</sequence>
<reference evidence="2" key="1">
    <citation type="submission" date="2022-07" db="EMBL/GenBank/DDBJ databases">
        <title>The genome of Lyophyllum shimeji provides insight into the initial evolution of ectomycorrhizal fungal genome.</title>
        <authorList>
            <person name="Kobayashi Y."/>
            <person name="Shibata T."/>
            <person name="Hirakawa H."/>
            <person name="Shigenobu S."/>
            <person name="Nishiyama T."/>
            <person name="Yamada A."/>
            <person name="Hasebe M."/>
            <person name="Kawaguchi M."/>
        </authorList>
    </citation>
    <scope>NUCLEOTIDE SEQUENCE</scope>
    <source>
        <strain evidence="2">AT787</strain>
    </source>
</reference>
<feature type="compositionally biased region" description="Basic and acidic residues" evidence="1">
    <location>
        <begin position="15"/>
        <end position="24"/>
    </location>
</feature>
<evidence type="ECO:0000313" key="2">
    <source>
        <dbReference type="EMBL" id="GLB41234.1"/>
    </source>
</evidence>
<feature type="compositionally biased region" description="Low complexity" evidence="1">
    <location>
        <begin position="205"/>
        <end position="217"/>
    </location>
</feature>